<dbReference type="Proteomes" id="UP000054776">
    <property type="component" value="Unassembled WGS sequence"/>
</dbReference>
<reference evidence="1 2" key="1">
    <citation type="submission" date="2015-01" db="EMBL/GenBank/DDBJ databases">
        <title>Evolution of Trichinella species and genotypes.</title>
        <authorList>
            <person name="Korhonen P.K."/>
            <person name="Edoardo P."/>
            <person name="Giuseppe L.R."/>
            <person name="Gasser R.B."/>
        </authorList>
    </citation>
    <scope>NUCLEOTIDE SEQUENCE [LARGE SCALE GENOMIC DNA]</scope>
    <source>
        <strain evidence="1">ISS3</strain>
    </source>
</reference>
<dbReference type="EMBL" id="JYDH01001426">
    <property type="protein sequence ID" value="KRY24803.1"/>
    <property type="molecule type" value="Genomic_DNA"/>
</dbReference>
<protein>
    <submittedName>
        <fullName evidence="1">Uncharacterized protein</fullName>
    </submittedName>
</protein>
<gene>
    <name evidence="1" type="ORF">T01_6826</name>
</gene>
<evidence type="ECO:0000313" key="2">
    <source>
        <dbReference type="Proteomes" id="UP000054776"/>
    </source>
</evidence>
<dbReference type="AlphaFoldDB" id="A0A0V1AKT5"/>
<organism evidence="1 2">
    <name type="scientific">Trichinella spiralis</name>
    <name type="common">Trichina worm</name>
    <dbReference type="NCBI Taxonomy" id="6334"/>
    <lineage>
        <taxon>Eukaryota</taxon>
        <taxon>Metazoa</taxon>
        <taxon>Ecdysozoa</taxon>
        <taxon>Nematoda</taxon>
        <taxon>Enoplea</taxon>
        <taxon>Dorylaimia</taxon>
        <taxon>Trichinellida</taxon>
        <taxon>Trichinellidae</taxon>
        <taxon>Trichinella</taxon>
    </lineage>
</organism>
<keyword evidence="2" id="KW-1185">Reference proteome</keyword>
<sequence length="34" mass="4309">MTSSLERLKVNFIFMLHYFFKFRIIRDICEKILR</sequence>
<accession>A0A0V1AKT5</accession>
<dbReference type="InParanoid" id="A0A0V1AKT5"/>
<comment type="caution">
    <text evidence="1">The sequence shown here is derived from an EMBL/GenBank/DDBJ whole genome shotgun (WGS) entry which is preliminary data.</text>
</comment>
<name>A0A0V1AKT5_TRISP</name>
<evidence type="ECO:0000313" key="1">
    <source>
        <dbReference type="EMBL" id="KRY24803.1"/>
    </source>
</evidence>
<proteinExistence type="predicted"/>